<feature type="compositionally biased region" description="Low complexity" evidence="2">
    <location>
        <begin position="1"/>
        <end position="16"/>
    </location>
</feature>
<evidence type="ECO:0000256" key="2">
    <source>
        <dbReference type="SAM" id="MobiDB-lite"/>
    </source>
</evidence>
<dbReference type="PANTHER" id="PTHR34700">
    <property type="entry name" value="POTASSIUM BINDING PROTEIN KBP"/>
    <property type="match status" value="1"/>
</dbReference>
<keyword evidence="6" id="KW-1185">Reference proteome</keyword>
<evidence type="ECO:0000256" key="3">
    <source>
        <dbReference type="SAM" id="Phobius"/>
    </source>
</evidence>
<sequence>MPRRSSSSRTGSPTGSRTGGSPGPGSAPGPGSSSAPRNRTPQPLPRRRRSFGDFFKAFLAFVALVGLLVAVPYALAVQIGWPFPDGAPSLDWLQDEITVRTFLNVLGVIVWIAWAQFTACVLVEVKAALSGVGMPGRVPGAGPSQLLARQLVAALLLVGATAASLTPGLSQLGNSYDDNQRGTVASAQATPGGSLSGMFAQQQEQAASTAAALGQQAADAASHAEVGGPSVKAGDTKYYRIQPPEGRHHDSLWEIAQRHLGDGRRYGEIYQLNKDRVQPDGSRLSEASLIRPGWIMQMPGDARGGDLVEMPSTSTGSTASDAGSIVSPQVAQQINTYAQTGDHAQGGTGGQQGTASLDTHTTRISLPQQRPATGDSEATPAVLHTQHTATPAEEATATPTASAEADAGFSFGLSEALVGAPLLAAGLLGALGRRRRQALWQSALGAVGGRRGMEPPTPTGDAAAAQDALLVGADPEGVRLLDRSLRGLAASLAGESRPLPTVYAAWLSNGDLHLQLAQPAGKPPAPWQLGQDQTFWLLSRTDAERYEDVDTAAPYPGLVSLGTMDDSRLLLNLESVPGIVSLSGSESDRAAVFASVAAELATNGWSDRMTITLVGFGQDLTPLAPNRLRHLDDIEALVETMEAETRQRRGALGAAGHDSVLTGRTGPAQHTRWAPHLVLLAAEPSADDAVKLAELAADASRLGIGYLVGTEGGELPGAAWEMEITSEGKLLAPLLGLELDAQVLPVAQQRAIVELFVAADPERAAEGPATTPPFLVDISEQGRPAVYARLVGPYEIIGLDTPDGERSPLQHEALALLLLHREGVHPRVLASALWPRGVTDDVREALLERLRVWLGTDPDGTPRLATDENGRLTLAKSVVSDLDVLRSLYHEATQGKGVDSRVVRGRLLTDALALVRGPLLADRPEGRYRWLTHEIIDAQLPLLVADIGLALAEFHLVKNRAERAIEALTAALNSAPGDERLWHELLRATHSTGNTDKLQQVAADLIRRSGARGLPPRTEALLDELLPTWRDGTAAVG</sequence>
<dbReference type="InterPro" id="IPR018392">
    <property type="entry name" value="LysM"/>
</dbReference>
<dbReference type="InterPro" id="IPR005158">
    <property type="entry name" value="BTAD"/>
</dbReference>
<dbReference type="Pfam" id="PF03704">
    <property type="entry name" value="BTAD"/>
    <property type="match status" value="1"/>
</dbReference>
<feature type="domain" description="Bacterial transcriptional activator" evidence="4">
    <location>
        <begin position="880"/>
        <end position="1026"/>
    </location>
</feature>
<dbReference type="PANTHER" id="PTHR34700:SF4">
    <property type="entry name" value="PHAGE-LIKE ELEMENT PBSX PROTEIN XKDP"/>
    <property type="match status" value="1"/>
</dbReference>
<feature type="compositionally biased region" description="Low complexity" evidence="2">
    <location>
        <begin position="312"/>
        <end position="324"/>
    </location>
</feature>
<dbReference type="SMART" id="SM01043">
    <property type="entry name" value="BTAD"/>
    <property type="match status" value="1"/>
</dbReference>
<evidence type="ECO:0000313" key="5">
    <source>
        <dbReference type="EMBL" id="MDQ0930276.1"/>
    </source>
</evidence>
<dbReference type="InterPro" id="IPR052196">
    <property type="entry name" value="Bact_Kbp"/>
</dbReference>
<dbReference type="InterPro" id="IPR036779">
    <property type="entry name" value="LysM_dom_sf"/>
</dbReference>
<dbReference type="CDD" id="cd00118">
    <property type="entry name" value="LysM"/>
    <property type="match status" value="1"/>
</dbReference>
<dbReference type="Gene3D" id="1.25.40.10">
    <property type="entry name" value="Tetratricopeptide repeat domain"/>
    <property type="match status" value="1"/>
</dbReference>
<dbReference type="EMBL" id="JAUSZS010000002">
    <property type="protein sequence ID" value="MDQ0930276.1"/>
    <property type="molecule type" value="Genomic_DNA"/>
</dbReference>
<keyword evidence="3" id="KW-0472">Membrane</keyword>
<dbReference type="RefSeq" id="WP_307624572.1">
    <property type="nucleotide sequence ID" value="NZ_JAUSZS010000002.1"/>
</dbReference>
<name>A0ABU0RE64_9ACTN</name>
<accession>A0ABU0RE64</accession>
<gene>
    <name evidence="5" type="ORF">QFZ49_000183</name>
</gene>
<feature type="transmembrane region" description="Helical" evidence="3">
    <location>
        <begin position="101"/>
        <end position="125"/>
    </location>
</feature>
<feature type="region of interest" description="Disordered" evidence="2">
    <location>
        <begin position="1"/>
        <end position="46"/>
    </location>
</feature>
<keyword evidence="3" id="KW-1133">Transmembrane helix</keyword>
<feature type="transmembrane region" description="Helical" evidence="3">
    <location>
        <begin position="146"/>
        <end position="165"/>
    </location>
</feature>
<dbReference type="InterPro" id="IPR011990">
    <property type="entry name" value="TPR-like_helical_dom_sf"/>
</dbReference>
<comment type="caution">
    <text evidence="5">The sequence shown here is derived from an EMBL/GenBank/DDBJ whole genome shotgun (WGS) entry which is preliminary data.</text>
</comment>
<keyword evidence="3" id="KW-0812">Transmembrane</keyword>
<dbReference type="Gene3D" id="3.10.350.10">
    <property type="entry name" value="LysM domain"/>
    <property type="match status" value="1"/>
</dbReference>
<evidence type="ECO:0000313" key="6">
    <source>
        <dbReference type="Proteomes" id="UP001223072"/>
    </source>
</evidence>
<feature type="transmembrane region" description="Helical" evidence="3">
    <location>
        <begin position="57"/>
        <end position="81"/>
    </location>
</feature>
<dbReference type="SUPFAM" id="SSF48452">
    <property type="entry name" value="TPR-like"/>
    <property type="match status" value="1"/>
</dbReference>
<dbReference type="Proteomes" id="UP001223072">
    <property type="component" value="Unassembled WGS sequence"/>
</dbReference>
<protein>
    <submittedName>
        <fullName evidence="5">DNA-binding SARP family transcriptional activator</fullName>
    </submittedName>
</protein>
<keyword evidence="1" id="KW-0902">Two-component regulatory system</keyword>
<feature type="region of interest" description="Disordered" evidence="2">
    <location>
        <begin position="301"/>
        <end position="324"/>
    </location>
</feature>
<organism evidence="5 6">
    <name type="scientific">Streptomyces turgidiscabies</name>
    <dbReference type="NCBI Taxonomy" id="85558"/>
    <lineage>
        <taxon>Bacteria</taxon>
        <taxon>Bacillati</taxon>
        <taxon>Actinomycetota</taxon>
        <taxon>Actinomycetes</taxon>
        <taxon>Kitasatosporales</taxon>
        <taxon>Streptomycetaceae</taxon>
        <taxon>Streptomyces</taxon>
    </lineage>
</organism>
<evidence type="ECO:0000259" key="4">
    <source>
        <dbReference type="SMART" id="SM01043"/>
    </source>
</evidence>
<keyword evidence="5" id="KW-0238">DNA-binding</keyword>
<dbReference type="GO" id="GO:0003677">
    <property type="term" value="F:DNA binding"/>
    <property type="evidence" value="ECO:0007669"/>
    <property type="project" value="UniProtKB-KW"/>
</dbReference>
<proteinExistence type="predicted"/>
<reference evidence="5 6" key="1">
    <citation type="submission" date="2023-07" db="EMBL/GenBank/DDBJ databases">
        <title>Comparative genomics of wheat-associated soil bacteria to identify genetic determinants of phenazine resistance.</title>
        <authorList>
            <person name="Mouncey N."/>
        </authorList>
    </citation>
    <scope>NUCLEOTIDE SEQUENCE [LARGE SCALE GENOMIC DNA]</scope>
    <source>
        <strain evidence="5 6">W2I16</strain>
    </source>
</reference>
<feature type="compositionally biased region" description="Gly residues" evidence="2">
    <location>
        <begin position="17"/>
        <end position="28"/>
    </location>
</feature>
<feature type="region of interest" description="Disordered" evidence="2">
    <location>
        <begin position="221"/>
        <end position="245"/>
    </location>
</feature>
<evidence type="ECO:0000256" key="1">
    <source>
        <dbReference type="ARBA" id="ARBA00023012"/>
    </source>
</evidence>